<dbReference type="Proteomes" id="UP000290848">
    <property type="component" value="Unassembled WGS sequence"/>
</dbReference>
<keyword evidence="1" id="KW-0808">Transferase</keyword>
<name>A0A4Q0M7K5_9SPHI</name>
<accession>A0A4Q0M7K5</accession>
<dbReference type="GO" id="GO:0016740">
    <property type="term" value="F:transferase activity"/>
    <property type="evidence" value="ECO:0007669"/>
    <property type="project" value="UniProtKB-KW"/>
</dbReference>
<organism evidence="1 2">
    <name type="scientific">Arcticibacter tournemirensis</name>
    <dbReference type="NCBI Taxonomy" id="699437"/>
    <lineage>
        <taxon>Bacteria</taxon>
        <taxon>Pseudomonadati</taxon>
        <taxon>Bacteroidota</taxon>
        <taxon>Sphingobacteriia</taxon>
        <taxon>Sphingobacteriales</taxon>
        <taxon>Sphingobacteriaceae</taxon>
        <taxon>Arcticibacter</taxon>
    </lineage>
</organism>
<protein>
    <submittedName>
        <fullName evidence="1">Nucleotide-diphospho-sugar transferase</fullName>
    </submittedName>
</protein>
<dbReference type="InterPro" id="IPR029044">
    <property type="entry name" value="Nucleotide-diphossugar_trans"/>
</dbReference>
<sequence>MSAYHTSSPVLFIVFNRPDTTKLVFEKIREAKPPRLYIAADAARPGRPDERRLCDEARSIIHGVDWPCQVETLFQEDNLGCKYGVSTAITWFFCKEEEGIILEDDCLPSNDFFRFCDTLLIKYRYDTRISQIAGCNFQQGKRRGNKSYYFSSNIEVWGWASWKRVWNDYDPELKRFAEEEVREQLSKLFDEKLLVESFTQLFRDLKNNKIDTWDYQFKLINFFNNGLCIIPNANLITNIGFRSDATHTVSADDPYSNIPTEALSDPITHPIYFIPEKEADLFTLYKDFHINERKLKERKFKNLLKKFLKLS</sequence>
<dbReference type="EMBL" id="RXOC01000008">
    <property type="protein sequence ID" value="RXF69090.1"/>
    <property type="molecule type" value="Genomic_DNA"/>
</dbReference>
<dbReference type="Gene3D" id="3.90.550.10">
    <property type="entry name" value="Spore Coat Polysaccharide Biosynthesis Protein SpsA, Chain A"/>
    <property type="match status" value="1"/>
</dbReference>
<dbReference type="AlphaFoldDB" id="A0A4Q0M7K5"/>
<dbReference type="SUPFAM" id="SSF53448">
    <property type="entry name" value="Nucleotide-diphospho-sugar transferases"/>
    <property type="match status" value="1"/>
</dbReference>
<proteinExistence type="predicted"/>
<dbReference type="RefSeq" id="WP_128769898.1">
    <property type="nucleotide sequence ID" value="NZ_RXOC01000008.1"/>
</dbReference>
<evidence type="ECO:0000313" key="2">
    <source>
        <dbReference type="Proteomes" id="UP000290848"/>
    </source>
</evidence>
<gene>
    <name evidence="1" type="ORF">EKH83_13120</name>
</gene>
<comment type="caution">
    <text evidence="1">The sequence shown here is derived from an EMBL/GenBank/DDBJ whole genome shotgun (WGS) entry which is preliminary data.</text>
</comment>
<reference evidence="1 2" key="1">
    <citation type="submission" date="2018-12" db="EMBL/GenBank/DDBJ databases">
        <title>The Draft Genome Sequence of the Soil Bacterium Pedobacter tournemirensis R1.</title>
        <authorList>
            <person name="He J."/>
        </authorList>
    </citation>
    <scope>NUCLEOTIDE SEQUENCE [LARGE SCALE GENOMIC DNA]</scope>
    <source>
        <strain evidence="1 2">R1</strain>
    </source>
</reference>
<evidence type="ECO:0000313" key="1">
    <source>
        <dbReference type="EMBL" id="RXF69090.1"/>
    </source>
</evidence>